<keyword evidence="6" id="KW-0808">Transferase</keyword>
<dbReference type="Gene3D" id="3.40.50.2000">
    <property type="entry name" value="Glycogen Phosphorylase B"/>
    <property type="match status" value="3"/>
</dbReference>
<protein>
    <submittedName>
        <fullName evidence="6">Alpha-glucan phosphorylase</fullName>
        <ecNumber evidence="6">2.4.1.1</ecNumber>
    </submittedName>
</protein>
<comment type="catalytic activity">
    <reaction evidence="1">
        <text>[(1-&gt;4)-alpha-D-glucosyl](n) + phosphate = [(1-&gt;4)-alpha-D-glucosyl](n-1) + alpha-D-glucose 1-phosphate</text>
        <dbReference type="Rhea" id="RHEA:41732"/>
        <dbReference type="Rhea" id="RHEA-COMP:9584"/>
        <dbReference type="Rhea" id="RHEA-COMP:9586"/>
        <dbReference type="ChEBI" id="CHEBI:15444"/>
        <dbReference type="ChEBI" id="CHEBI:43474"/>
        <dbReference type="ChEBI" id="CHEBI:58601"/>
        <dbReference type="EC" id="2.4.1.1"/>
    </reaction>
</comment>
<evidence type="ECO:0000256" key="3">
    <source>
        <dbReference type="ARBA" id="ARBA00022533"/>
    </source>
</evidence>
<dbReference type="NCBIfam" id="TIGR02094">
    <property type="entry name" value="more_P_ylases"/>
    <property type="match status" value="1"/>
</dbReference>
<dbReference type="eggNOG" id="COG0058">
    <property type="taxonomic scope" value="Bacteria"/>
</dbReference>
<dbReference type="GO" id="GO:0030170">
    <property type="term" value="F:pyridoxal phosphate binding"/>
    <property type="evidence" value="ECO:0007669"/>
    <property type="project" value="InterPro"/>
</dbReference>
<dbReference type="SUPFAM" id="SSF53756">
    <property type="entry name" value="UDP-Glycosyltransferase/glycogen phosphorylase"/>
    <property type="match status" value="1"/>
</dbReference>
<dbReference type="KEGG" id="rmr:Rmar_1810"/>
<dbReference type="PIRSF" id="PIRSF000460">
    <property type="entry name" value="Pprylas_GlgP"/>
    <property type="match status" value="1"/>
</dbReference>
<evidence type="ECO:0000313" key="7">
    <source>
        <dbReference type="Proteomes" id="UP000002221"/>
    </source>
</evidence>
<dbReference type="STRING" id="518766.Rmar_1810"/>
<keyword evidence="3" id="KW-0021">Allosteric enzyme</keyword>
<evidence type="ECO:0000313" key="6">
    <source>
        <dbReference type="EMBL" id="ACY48694.1"/>
    </source>
</evidence>
<dbReference type="HOGENOM" id="CLU_015112_0_0_10"/>
<evidence type="ECO:0000256" key="1">
    <source>
        <dbReference type="ARBA" id="ARBA00001275"/>
    </source>
</evidence>
<evidence type="ECO:0000259" key="5">
    <source>
        <dbReference type="Pfam" id="PF11897"/>
    </source>
</evidence>
<dbReference type="InterPro" id="IPR052182">
    <property type="entry name" value="Glycogen/Maltodextrin_Phosph"/>
</dbReference>
<keyword evidence="7" id="KW-1185">Reference proteome</keyword>
<sequence length="694" mass="79941">MPMTTRDKLEALAANLWWSWNPEALQLFERLNPEAFRVSHHNPLAALRAADPAMLNDRPFQKEVDRIYEAFQAYLNSPPRLENAPRTVYFCMEYGLHESLPFYAGGLGVLAGDHIKAASDLGIPMTAVGLFLREGYFRQRFDHSGWQLADYPAMDPLDHPMSLVHGPDGYPLVITVHLGRQPLYLRAWKLEVGRVPLYLLDASFDANPEPLRILTRRLYQGDRRIRLQQEIILGIGGVRLLRALEQDFDVYHMNEGHCSFVTLELLRERLASGDEREAAEAWVRQHCVFTTHTPVMAGHDRFDPGLLLEQMETFRHQLGLSETDLLAYGRVNPSDSTEAFNMTVLGLKMSRKSNGVSAINGLVARRQWHHLYPDRPVNEVPIGHITNGVHLPTWTVPHARPFLEQHLGDWLEGRFNLEIWKKVDDISDAELWQYRCMLRRRLVEFVNEYVKHQSLPQESHLNPDVLTIGFARRFATYKRAPLLFEDMERAIQLFTREDRPIQVIYSGKAHPADDGGKRFIQQIYEITQHPAFRGKVVFVEDYDMHIARMLVSGCDVWLNNPRRPLEASGTSGQKTAIHGGLNLSVLDGWWPEAYNGQNGWAFGREATGYYEDPVTQDVEDREALYRVLEYEVIPAFYERNGEGLPIRWLTRMRQAMRTIPARFNAVRMVREYVEQIYRPAEAPTPVTATIKNEK</sequence>
<feature type="domain" description="DUF3417" evidence="5">
    <location>
        <begin position="8"/>
        <end position="100"/>
    </location>
</feature>
<dbReference type="EMBL" id="CP001807">
    <property type="protein sequence ID" value="ACY48694.1"/>
    <property type="molecule type" value="Genomic_DNA"/>
</dbReference>
<name>D0MJN6_RHOM4</name>
<dbReference type="Pfam" id="PF11897">
    <property type="entry name" value="DUF3417"/>
    <property type="match status" value="1"/>
</dbReference>
<comment type="similarity">
    <text evidence="2">Belongs to the glycogen phosphorylase family.</text>
</comment>
<gene>
    <name evidence="6" type="ordered locus">Rmar_1810</name>
</gene>
<dbReference type="InterPro" id="IPR024517">
    <property type="entry name" value="Glycogen_phosphorylase_DUF3417"/>
</dbReference>
<dbReference type="EC" id="2.4.1.1" evidence="6"/>
<evidence type="ECO:0000256" key="4">
    <source>
        <dbReference type="PIRSR" id="PIRSR000460-1"/>
    </source>
</evidence>
<dbReference type="Pfam" id="PF00343">
    <property type="entry name" value="Phosphorylase"/>
    <property type="match status" value="1"/>
</dbReference>
<dbReference type="AlphaFoldDB" id="D0MJN6"/>
<reference evidence="6 7" key="1">
    <citation type="journal article" date="2009" name="Stand. Genomic Sci.">
        <title>Complete genome sequence of Rhodothermus marinus type strain (R-10).</title>
        <authorList>
            <person name="Nolan M."/>
            <person name="Tindall B.J."/>
            <person name="Pomrenke H."/>
            <person name="Lapidus A."/>
            <person name="Copeland A."/>
            <person name="Glavina Del Rio T."/>
            <person name="Lucas S."/>
            <person name="Chen F."/>
            <person name="Tice H."/>
            <person name="Cheng J.F."/>
            <person name="Saunders E."/>
            <person name="Han C."/>
            <person name="Bruce D."/>
            <person name="Goodwin L."/>
            <person name="Chain P."/>
            <person name="Pitluck S."/>
            <person name="Ovchinikova G."/>
            <person name="Pati A."/>
            <person name="Ivanova N."/>
            <person name="Mavromatis K."/>
            <person name="Chen A."/>
            <person name="Palaniappan K."/>
            <person name="Land M."/>
            <person name="Hauser L."/>
            <person name="Chang Y.J."/>
            <person name="Jeffries C.D."/>
            <person name="Brettin T."/>
            <person name="Goker M."/>
            <person name="Bristow J."/>
            <person name="Eisen J.A."/>
            <person name="Markowitz V."/>
            <person name="Hugenholtz P."/>
            <person name="Kyrpides N.C."/>
            <person name="Klenk H.P."/>
            <person name="Detter J.C."/>
        </authorList>
    </citation>
    <scope>NUCLEOTIDE SEQUENCE [LARGE SCALE GENOMIC DNA]</scope>
    <source>
        <strain evidence="7">ATCC 43812 / DSM 4252 / R-10</strain>
    </source>
</reference>
<evidence type="ECO:0000256" key="2">
    <source>
        <dbReference type="ARBA" id="ARBA00006047"/>
    </source>
</evidence>
<dbReference type="InterPro" id="IPR011834">
    <property type="entry name" value="Agluc_phsphrylas"/>
</dbReference>
<accession>D0MJN6</accession>
<dbReference type="PANTHER" id="PTHR42655:SF1">
    <property type="entry name" value="GLYCOGEN PHOSPHORYLASE"/>
    <property type="match status" value="1"/>
</dbReference>
<proteinExistence type="inferred from homology"/>
<feature type="modified residue" description="N6-(pyridoxal phosphate)lysine" evidence="4">
    <location>
        <position position="574"/>
    </location>
</feature>
<dbReference type="Proteomes" id="UP000002221">
    <property type="component" value="Chromosome"/>
</dbReference>
<organism evidence="6 7">
    <name type="scientific">Rhodothermus marinus (strain ATCC 43812 / DSM 4252 / R-10)</name>
    <name type="common">Rhodothermus obamensis</name>
    <dbReference type="NCBI Taxonomy" id="518766"/>
    <lineage>
        <taxon>Bacteria</taxon>
        <taxon>Pseudomonadati</taxon>
        <taxon>Rhodothermota</taxon>
        <taxon>Rhodothermia</taxon>
        <taxon>Rhodothermales</taxon>
        <taxon>Rhodothermaceae</taxon>
        <taxon>Rhodothermus</taxon>
    </lineage>
</organism>
<dbReference type="InterPro" id="IPR000811">
    <property type="entry name" value="Glyco_trans_35"/>
</dbReference>
<keyword evidence="6" id="KW-0328">Glycosyltransferase</keyword>
<dbReference type="PANTHER" id="PTHR42655">
    <property type="entry name" value="GLYCOGEN PHOSPHORYLASE"/>
    <property type="match status" value="1"/>
</dbReference>
<dbReference type="GO" id="GO:0005975">
    <property type="term" value="P:carbohydrate metabolic process"/>
    <property type="evidence" value="ECO:0007669"/>
    <property type="project" value="InterPro"/>
</dbReference>
<keyword evidence="4" id="KW-0663">Pyridoxal phosphate</keyword>
<dbReference type="GO" id="GO:0008184">
    <property type="term" value="F:glycogen phosphorylase activity"/>
    <property type="evidence" value="ECO:0007669"/>
    <property type="project" value="InterPro"/>
</dbReference>
<dbReference type="CAZy" id="GT35">
    <property type="family name" value="Glycosyltransferase Family 35"/>
</dbReference>